<comment type="caution">
    <text evidence="1">The sequence shown here is derived from an EMBL/GenBank/DDBJ whole genome shotgun (WGS) entry which is preliminary data.</text>
</comment>
<dbReference type="Gene3D" id="3.40.630.10">
    <property type="entry name" value="Zn peptidases"/>
    <property type="match status" value="1"/>
</dbReference>
<accession>X1PQ79</accession>
<evidence type="ECO:0000313" key="1">
    <source>
        <dbReference type="EMBL" id="GAI41230.1"/>
    </source>
</evidence>
<organism evidence="1">
    <name type="scientific">marine sediment metagenome</name>
    <dbReference type="NCBI Taxonomy" id="412755"/>
    <lineage>
        <taxon>unclassified sequences</taxon>
        <taxon>metagenomes</taxon>
        <taxon>ecological metagenomes</taxon>
    </lineage>
</organism>
<dbReference type="AlphaFoldDB" id="X1PQ79"/>
<gene>
    <name evidence="1" type="ORF">S06H3_44635</name>
</gene>
<dbReference type="EMBL" id="BARV01027787">
    <property type="protein sequence ID" value="GAI41230.1"/>
    <property type="molecule type" value="Genomic_DNA"/>
</dbReference>
<protein>
    <recommendedName>
        <fullName evidence="2">Peptidase M28 domain-containing protein</fullName>
    </recommendedName>
</protein>
<reference evidence="1" key="1">
    <citation type="journal article" date="2014" name="Front. Microbiol.">
        <title>High frequency of phylogenetically diverse reductive dehalogenase-homologous genes in deep subseafloor sedimentary metagenomes.</title>
        <authorList>
            <person name="Kawai M."/>
            <person name="Futagami T."/>
            <person name="Toyoda A."/>
            <person name="Takaki Y."/>
            <person name="Nishi S."/>
            <person name="Hori S."/>
            <person name="Arai W."/>
            <person name="Tsubouchi T."/>
            <person name="Morono Y."/>
            <person name="Uchiyama I."/>
            <person name="Ito T."/>
            <person name="Fujiyama A."/>
            <person name="Inagaki F."/>
            <person name="Takami H."/>
        </authorList>
    </citation>
    <scope>NUCLEOTIDE SEQUENCE</scope>
    <source>
        <strain evidence="1">Expedition CK06-06</strain>
    </source>
</reference>
<name>X1PQ79_9ZZZZ</name>
<sequence>MWLERLPDPNWHTQNDKFKNIEIDNLQQIGDLIYLLLVNW</sequence>
<evidence type="ECO:0008006" key="2">
    <source>
        <dbReference type="Google" id="ProtNLM"/>
    </source>
</evidence>
<proteinExistence type="predicted"/>